<dbReference type="InterPro" id="IPR012902">
    <property type="entry name" value="N_methyl_site"/>
</dbReference>
<dbReference type="GO" id="GO:0043683">
    <property type="term" value="P:type IV pilus assembly"/>
    <property type="evidence" value="ECO:0007669"/>
    <property type="project" value="InterPro"/>
</dbReference>
<dbReference type="RefSeq" id="WP_248994144.1">
    <property type="nucleotide sequence ID" value="NZ_JAKIKP010000001.1"/>
</dbReference>
<keyword evidence="1" id="KW-0472">Membrane</keyword>
<accession>A0A9X2CKC1</accession>
<dbReference type="InterPro" id="IPR032092">
    <property type="entry name" value="PilW"/>
</dbReference>
<gene>
    <name evidence="2" type="ORF">L2672_01970</name>
</gene>
<sequence length="328" mass="36761">MNNIDKSLHRYQSGMSLVELMVAMLIGLFLTAGVFTMFSMSSSNVTTTSQFNQLQENGRIALAIMERDISQLGFMGDITGTDFIVGNNTQVLSAAVPNDCVGDGVNNATLPQNEPSHFRRLWGYEQGASGSVPFSCLTDVVDGTDVLQIKRLIGPPTTTPTNASRHYVATTANEAIFFTGNQSTPTLENGRFWEYQHHIYYIRNDGDIPVLRRRVLSVTNGMKNEEQLVEGIENMRILYGFDNDGDSTPDRYVPASEVTTLMWDNELFQRLVAVKVFLLVRTIQADRTYTNETQYELGDKTILAPKDNFRRKVMSTTIMLENPVLIRS</sequence>
<keyword evidence="1" id="KW-0812">Transmembrane</keyword>
<evidence type="ECO:0000313" key="2">
    <source>
        <dbReference type="EMBL" id="MCL1141470.1"/>
    </source>
</evidence>
<dbReference type="Pfam" id="PF16074">
    <property type="entry name" value="PilW"/>
    <property type="match status" value="1"/>
</dbReference>
<evidence type="ECO:0000256" key="1">
    <source>
        <dbReference type="SAM" id="Phobius"/>
    </source>
</evidence>
<reference evidence="2" key="1">
    <citation type="submission" date="2022-01" db="EMBL/GenBank/DDBJ databases">
        <title>Whole genome-based taxonomy of the Shewanellaceae.</title>
        <authorList>
            <person name="Martin-Rodriguez A.J."/>
        </authorList>
    </citation>
    <scope>NUCLEOTIDE SEQUENCE</scope>
    <source>
        <strain evidence="2">DSM 16422</strain>
    </source>
</reference>
<protein>
    <submittedName>
        <fullName evidence="2">PilW family protein</fullName>
    </submittedName>
</protein>
<dbReference type="Proteomes" id="UP001139333">
    <property type="component" value="Unassembled WGS sequence"/>
</dbReference>
<dbReference type="AlphaFoldDB" id="A0A9X2CKC1"/>
<feature type="transmembrane region" description="Helical" evidence="1">
    <location>
        <begin position="20"/>
        <end position="40"/>
    </location>
</feature>
<dbReference type="NCBIfam" id="TIGR02532">
    <property type="entry name" value="IV_pilin_GFxxxE"/>
    <property type="match status" value="1"/>
</dbReference>
<organism evidence="2 3">
    <name type="scientific">Shewanella gaetbuli</name>
    <dbReference type="NCBI Taxonomy" id="220752"/>
    <lineage>
        <taxon>Bacteria</taxon>
        <taxon>Pseudomonadati</taxon>
        <taxon>Pseudomonadota</taxon>
        <taxon>Gammaproteobacteria</taxon>
        <taxon>Alteromonadales</taxon>
        <taxon>Shewanellaceae</taxon>
        <taxon>Shewanella</taxon>
    </lineage>
</organism>
<evidence type="ECO:0000313" key="3">
    <source>
        <dbReference type="Proteomes" id="UP001139333"/>
    </source>
</evidence>
<comment type="caution">
    <text evidence="2">The sequence shown here is derived from an EMBL/GenBank/DDBJ whole genome shotgun (WGS) entry which is preliminary data.</text>
</comment>
<dbReference type="EMBL" id="JAKIKP010000001">
    <property type="protein sequence ID" value="MCL1141470.1"/>
    <property type="molecule type" value="Genomic_DNA"/>
</dbReference>
<keyword evidence="3" id="KW-1185">Reference proteome</keyword>
<proteinExistence type="predicted"/>
<dbReference type="PROSITE" id="PS00409">
    <property type="entry name" value="PROKAR_NTER_METHYL"/>
    <property type="match status" value="1"/>
</dbReference>
<name>A0A9X2CKC1_9GAMM</name>
<keyword evidence="1" id="KW-1133">Transmembrane helix</keyword>
<dbReference type="Pfam" id="PF07963">
    <property type="entry name" value="N_methyl"/>
    <property type="match status" value="1"/>
</dbReference>